<dbReference type="Proteomes" id="UP000294593">
    <property type="component" value="Unassembled WGS sequence"/>
</dbReference>
<evidence type="ECO:0000313" key="4">
    <source>
        <dbReference type="Proteomes" id="UP000294593"/>
    </source>
</evidence>
<keyword evidence="2" id="KW-0472">Membrane</keyword>
<reference evidence="3 4" key="1">
    <citation type="submission" date="2019-03" db="EMBL/GenBank/DDBJ databases">
        <title>Genomic Encyclopedia of Type Strains, Phase IV (KMG-IV): sequencing the most valuable type-strain genomes for metagenomic binning, comparative biology and taxonomic classification.</title>
        <authorList>
            <person name="Goeker M."/>
        </authorList>
    </citation>
    <scope>NUCLEOTIDE SEQUENCE [LARGE SCALE GENOMIC DNA]</scope>
    <source>
        <strain evidence="3 4">DSM 11901</strain>
    </source>
</reference>
<gene>
    <name evidence="3" type="ORF">EV672_10922</name>
</gene>
<dbReference type="EMBL" id="SNXW01000009">
    <property type="protein sequence ID" value="TDP80982.1"/>
    <property type="molecule type" value="Genomic_DNA"/>
</dbReference>
<protein>
    <submittedName>
        <fullName evidence="3">Uncharacterized protein</fullName>
    </submittedName>
</protein>
<keyword evidence="2" id="KW-1133">Transmembrane helix</keyword>
<organism evidence="3 4">
    <name type="scientific">Aquabacterium commune</name>
    <dbReference type="NCBI Taxonomy" id="70586"/>
    <lineage>
        <taxon>Bacteria</taxon>
        <taxon>Pseudomonadati</taxon>
        <taxon>Pseudomonadota</taxon>
        <taxon>Betaproteobacteria</taxon>
        <taxon>Burkholderiales</taxon>
        <taxon>Aquabacterium</taxon>
    </lineage>
</organism>
<feature type="compositionally biased region" description="Low complexity" evidence="1">
    <location>
        <begin position="45"/>
        <end position="71"/>
    </location>
</feature>
<feature type="transmembrane region" description="Helical" evidence="2">
    <location>
        <begin position="12"/>
        <end position="30"/>
    </location>
</feature>
<proteinExistence type="predicted"/>
<sequence>MSLAHSGQTWQSWQTWITLAIGLLALAYLVRRWWPGREAAHLAQSGTHCGTGTPGTPTASSSASGACQSCSGGCGSGPATPSRDHRTHRATAHAVPGAEAVHWHPPRQAKH</sequence>
<evidence type="ECO:0000313" key="3">
    <source>
        <dbReference type="EMBL" id="TDP80982.1"/>
    </source>
</evidence>
<keyword evidence="2" id="KW-0812">Transmembrane</keyword>
<evidence type="ECO:0000256" key="1">
    <source>
        <dbReference type="SAM" id="MobiDB-lite"/>
    </source>
</evidence>
<keyword evidence="4" id="KW-1185">Reference proteome</keyword>
<feature type="region of interest" description="Disordered" evidence="1">
    <location>
        <begin position="44"/>
        <end position="111"/>
    </location>
</feature>
<evidence type="ECO:0000256" key="2">
    <source>
        <dbReference type="SAM" id="Phobius"/>
    </source>
</evidence>
<name>A0A4R6R5C3_9BURK</name>
<accession>A0A4R6R5C3</accession>
<dbReference type="RefSeq" id="WP_133610497.1">
    <property type="nucleotide sequence ID" value="NZ_SNXW01000009.1"/>
</dbReference>
<dbReference type="AlphaFoldDB" id="A0A4R6R5C3"/>
<comment type="caution">
    <text evidence="3">The sequence shown here is derived from an EMBL/GenBank/DDBJ whole genome shotgun (WGS) entry which is preliminary data.</text>
</comment>